<evidence type="ECO:0000313" key="2">
    <source>
        <dbReference type="Proteomes" id="UP001164676"/>
    </source>
</evidence>
<evidence type="ECO:0000313" key="1">
    <source>
        <dbReference type="EMBL" id="WBA15333.1"/>
    </source>
</evidence>
<keyword evidence="2" id="KW-1185">Reference proteome</keyword>
<reference evidence="1" key="1">
    <citation type="submission" date="2022-09" db="EMBL/GenBank/DDBJ databases">
        <authorList>
            <person name="Li Z.-J."/>
        </authorList>
    </citation>
    <scope>NUCLEOTIDE SEQUENCE</scope>
    <source>
        <strain evidence="1">TGB10</strain>
    </source>
</reference>
<dbReference type="Proteomes" id="UP001164676">
    <property type="component" value="Chromosome"/>
</dbReference>
<name>A0ABY7LDL4_9GAMM</name>
<dbReference type="EMBL" id="CP114584">
    <property type="protein sequence ID" value="WBA15333.1"/>
    <property type="molecule type" value="Genomic_DNA"/>
</dbReference>
<gene>
    <name evidence="1" type="ORF">N7E60_03235</name>
</gene>
<protein>
    <recommendedName>
        <fullName evidence="3">RES domain-containing protein</fullName>
    </recommendedName>
</protein>
<sequence length="175" mass="20049">MMTRMKIQSQAYSPLFSTVYDEKTPIGYLGRGTHYSIFRAAQFLNNMYQPQTPLRAQDFCVVWDEDHDTRIIEVIEILYLNNLLAPVLYIGERKGGVSVILDKSFYDNKTLLSSFYQQLSIITQGLNDPWCSDVGYFDPTSKCVEPVALINDSIDKVTVYLNNINNLWSLGHKGF</sequence>
<organism evidence="1 2">
    <name type="scientific">Salinivibrio proteolyticus</name>
    <dbReference type="NCBI Taxonomy" id="334715"/>
    <lineage>
        <taxon>Bacteria</taxon>
        <taxon>Pseudomonadati</taxon>
        <taxon>Pseudomonadota</taxon>
        <taxon>Gammaproteobacteria</taxon>
        <taxon>Vibrionales</taxon>
        <taxon>Vibrionaceae</taxon>
        <taxon>Salinivibrio</taxon>
    </lineage>
</organism>
<evidence type="ECO:0008006" key="3">
    <source>
        <dbReference type="Google" id="ProtNLM"/>
    </source>
</evidence>
<accession>A0ABY7LDL4</accession>
<proteinExistence type="predicted"/>
<dbReference type="RefSeq" id="WP_269598119.1">
    <property type="nucleotide sequence ID" value="NZ_CP114584.1"/>
</dbReference>